<sequence length="160" mass="17236">MLRNVTWETSGASVSEAETQPNEALICSDLVLHTALECSRSVVSHWRHSMISPGYRGAPGLFQRTDQTGSSYLEAEVMTGQPGRFTGEIPPAWGSGPISHSCLEHNPAFLTGIQTSDIYYDGKLNLTLDPSAWRNVSPAMRITDAVIGADREAAGINAGF</sequence>
<protein>
    <submittedName>
        <fullName evidence="1">Uncharacterized protein</fullName>
    </submittedName>
</protein>
<dbReference type="Proteomes" id="UP001153269">
    <property type="component" value="Unassembled WGS sequence"/>
</dbReference>
<name>A0A9N7YCH0_PLEPL</name>
<dbReference type="AlphaFoldDB" id="A0A9N7YCH0"/>
<gene>
    <name evidence="1" type="ORF">PLEPLA_LOCUS14356</name>
</gene>
<proteinExistence type="predicted"/>
<organism evidence="1 2">
    <name type="scientific">Pleuronectes platessa</name>
    <name type="common">European plaice</name>
    <dbReference type="NCBI Taxonomy" id="8262"/>
    <lineage>
        <taxon>Eukaryota</taxon>
        <taxon>Metazoa</taxon>
        <taxon>Chordata</taxon>
        <taxon>Craniata</taxon>
        <taxon>Vertebrata</taxon>
        <taxon>Euteleostomi</taxon>
        <taxon>Actinopterygii</taxon>
        <taxon>Neopterygii</taxon>
        <taxon>Teleostei</taxon>
        <taxon>Neoteleostei</taxon>
        <taxon>Acanthomorphata</taxon>
        <taxon>Carangaria</taxon>
        <taxon>Pleuronectiformes</taxon>
        <taxon>Pleuronectoidei</taxon>
        <taxon>Pleuronectidae</taxon>
        <taxon>Pleuronectes</taxon>
    </lineage>
</organism>
<evidence type="ECO:0000313" key="1">
    <source>
        <dbReference type="EMBL" id="CAB1426420.1"/>
    </source>
</evidence>
<dbReference type="EMBL" id="CADEAL010000888">
    <property type="protein sequence ID" value="CAB1426420.1"/>
    <property type="molecule type" value="Genomic_DNA"/>
</dbReference>
<reference evidence="1" key="1">
    <citation type="submission" date="2020-03" db="EMBL/GenBank/DDBJ databases">
        <authorList>
            <person name="Weist P."/>
        </authorList>
    </citation>
    <scope>NUCLEOTIDE SEQUENCE</scope>
</reference>
<comment type="caution">
    <text evidence="1">The sequence shown here is derived from an EMBL/GenBank/DDBJ whole genome shotgun (WGS) entry which is preliminary data.</text>
</comment>
<evidence type="ECO:0000313" key="2">
    <source>
        <dbReference type="Proteomes" id="UP001153269"/>
    </source>
</evidence>
<keyword evidence="2" id="KW-1185">Reference proteome</keyword>
<accession>A0A9N7YCH0</accession>